<evidence type="ECO:0000313" key="1">
    <source>
        <dbReference type="EMBL" id="KAJ7551669.1"/>
    </source>
</evidence>
<name>A0ACC2DBG6_DIPCM</name>
<reference evidence="2" key="1">
    <citation type="journal article" date="2024" name="Proc. Natl. Acad. Sci. U.S.A.">
        <title>Extraordinary preservation of gene collinearity over three hundred million years revealed in homosporous lycophytes.</title>
        <authorList>
            <person name="Li C."/>
            <person name="Wickell D."/>
            <person name="Kuo L.Y."/>
            <person name="Chen X."/>
            <person name="Nie B."/>
            <person name="Liao X."/>
            <person name="Peng D."/>
            <person name="Ji J."/>
            <person name="Jenkins J."/>
            <person name="Williams M."/>
            <person name="Shu S."/>
            <person name="Plott C."/>
            <person name="Barry K."/>
            <person name="Rajasekar S."/>
            <person name="Grimwood J."/>
            <person name="Han X."/>
            <person name="Sun S."/>
            <person name="Hou Z."/>
            <person name="He W."/>
            <person name="Dai G."/>
            <person name="Sun C."/>
            <person name="Schmutz J."/>
            <person name="Leebens-Mack J.H."/>
            <person name="Li F.W."/>
            <person name="Wang L."/>
        </authorList>
    </citation>
    <scope>NUCLEOTIDE SEQUENCE [LARGE SCALE GENOMIC DNA]</scope>
    <source>
        <strain evidence="2">cv. PW_Plant_1</strain>
    </source>
</reference>
<dbReference type="EMBL" id="CM055097">
    <property type="protein sequence ID" value="KAJ7551669.1"/>
    <property type="molecule type" value="Genomic_DNA"/>
</dbReference>
<gene>
    <name evidence="1" type="ORF">O6H91_06G024200</name>
</gene>
<comment type="caution">
    <text evidence="1">The sequence shown here is derived from an EMBL/GenBank/DDBJ whole genome shotgun (WGS) entry which is preliminary data.</text>
</comment>
<keyword evidence="2" id="KW-1185">Reference proteome</keyword>
<organism evidence="1 2">
    <name type="scientific">Diphasiastrum complanatum</name>
    <name type="common">Issler's clubmoss</name>
    <name type="synonym">Lycopodium complanatum</name>
    <dbReference type="NCBI Taxonomy" id="34168"/>
    <lineage>
        <taxon>Eukaryota</taxon>
        <taxon>Viridiplantae</taxon>
        <taxon>Streptophyta</taxon>
        <taxon>Embryophyta</taxon>
        <taxon>Tracheophyta</taxon>
        <taxon>Lycopodiopsida</taxon>
        <taxon>Lycopodiales</taxon>
        <taxon>Lycopodiaceae</taxon>
        <taxon>Lycopodioideae</taxon>
        <taxon>Diphasiastrum</taxon>
    </lineage>
</organism>
<dbReference type="Proteomes" id="UP001162992">
    <property type="component" value="Chromosome 6"/>
</dbReference>
<accession>A0ACC2DBG6</accession>
<proteinExistence type="predicted"/>
<sequence length="598" mass="66828">MAARVGDWDVRIVRKESGHENDQQTAAWKASLFVFVGQGFENMAFLGISLTLYQYLVSIMHFSLPASANGVTNFIGAAFILALLGGYISDTWLNRFWTIVLSEIIEFVGYILILLSAAVSTLQPPPCSTSSSSCKEANASQKAVLFLGLYLIALGAGGVKSNLPTLGAEQFDKHERAGELAVSRYFNWYMFSISVGAFIAVTLVMYVTDNVSQKWGYSIVVAAMFLSAVFISSGFGLYRKQKHTASPLIQMGQVLVVAFRNRKLDLDLSENFYDVQSKDSEGKPYQIHRSEQFRCLDNAARLASGSSEAVAGERPSPWRICTVTQVEEVKVFIRLLPIFASTIIMNCAVAQMQTFFIAQGSTMDREVGAHFEIPAGSISFFPLLVQIVSLPLYDRFFVPLARRFTANPHGITHLQRSGVGLVFSTLSMMIAALVELKRIAVARDNSLLDNPSARIPIKIYWLIPQYLIFGLADTFTLVGLMEFFYSESPQIMRSMSTSLIYVSLALGNFLSSVLVSVINKTTRRGANHTGWLPDNINRSKLSNFYWLIAAINFLNFLCYLYWACWYKYSVEESQPISDQIEEAYNEEQDLTVRLQNRS</sequence>
<evidence type="ECO:0000313" key="2">
    <source>
        <dbReference type="Proteomes" id="UP001162992"/>
    </source>
</evidence>
<protein>
    <submittedName>
        <fullName evidence="1">Uncharacterized protein</fullName>
    </submittedName>
</protein>